<keyword evidence="3" id="KW-1185">Reference proteome</keyword>
<evidence type="ECO:0000313" key="2">
    <source>
        <dbReference type="EMBL" id="QDT57659.1"/>
    </source>
</evidence>
<dbReference type="RefSeq" id="WP_390621835.1">
    <property type="nucleotide sequence ID" value="NZ_CP036272.1"/>
</dbReference>
<feature type="region of interest" description="Disordered" evidence="1">
    <location>
        <begin position="1"/>
        <end position="32"/>
    </location>
</feature>
<dbReference type="NCBIfam" id="NF047429">
    <property type="entry name" value="ribo_Plancto_bL37"/>
    <property type="match status" value="1"/>
</dbReference>
<gene>
    <name evidence="2" type="ORF">SV7mr_01420</name>
</gene>
<proteinExistence type="predicted"/>
<protein>
    <submittedName>
        <fullName evidence="2">Uncharacterized protein</fullName>
    </submittedName>
</protein>
<reference evidence="2 3" key="1">
    <citation type="submission" date="2019-02" db="EMBL/GenBank/DDBJ databases">
        <title>Deep-cultivation of Planctomycetes and their phenomic and genomic characterization uncovers novel biology.</title>
        <authorList>
            <person name="Wiegand S."/>
            <person name="Jogler M."/>
            <person name="Boedeker C."/>
            <person name="Pinto D."/>
            <person name="Vollmers J."/>
            <person name="Rivas-Marin E."/>
            <person name="Kohn T."/>
            <person name="Peeters S.H."/>
            <person name="Heuer A."/>
            <person name="Rast P."/>
            <person name="Oberbeckmann S."/>
            <person name="Bunk B."/>
            <person name="Jeske O."/>
            <person name="Meyerdierks A."/>
            <person name="Storesund J.E."/>
            <person name="Kallscheuer N."/>
            <person name="Luecker S."/>
            <person name="Lage O.M."/>
            <person name="Pohl T."/>
            <person name="Merkel B.J."/>
            <person name="Hornburger P."/>
            <person name="Mueller R.-W."/>
            <person name="Bruemmer F."/>
            <person name="Labrenz M."/>
            <person name="Spormann A.M."/>
            <person name="Op den Camp H."/>
            <person name="Overmann J."/>
            <person name="Amann R."/>
            <person name="Jetten M.S.M."/>
            <person name="Mascher T."/>
            <person name="Medema M.H."/>
            <person name="Devos D.P."/>
            <person name="Kaster A.-K."/>
            <person name="Ovreas L."/>
            <person name="Rohde M."/>
            <person name="Galperin M.Y."/>
            <person name="Jogler C."/>
        </authorList>
    </citation>
    <scope>NUCLEOTIDE SEQUENCE [LARGE SCALE GENOMIC DNA]</scope>
    <source>
        <strain evidence="2 3">SV_7m_r</strain>
    </source>
</reference>
<dbReference type="Proteomes" id="UP000315003">
    <property type="component" value="Chromosome"/>
</dbReference>
<dbReference type="AlphaFoldDB" id="A0A517SNG5"/>
<evidence type="ECO:0000256" key="1">
    <source>
        <dbReference type="SAM" id="MobiDB-lite"/>
    </source>
</evidence>
<organism evidence="2 3">
    <name type="scientific">Stieleria bergensis</name>
    <dbReference type="NCBI Taxonomy" id="2528025"/>
    <lineage>
        <taxon>Bacteria</taxon>
        <taxon>Pseudomonadati</taxon>
        <taxon>Planctomycetota</taxon>
        <taxon>Planctomycetia</taxon>
        <taxon>Pirellulales</taxon>
        <taxon>Pirellulaceae</taxon>
        <taxon>Stieleria</taxon>
    </lineage>
</organism>
<evidence type="ECO:0000313" key="3">
    <source>
        <dbReference type="Proteomes" id="UP000315003"/>
    </source>
</evidence>
<sequence>MAKPQHKLKKANHGRRPASAKARKAKRKKIKT</sequence>
<accession>A0A517SNG5</accession>
<name>A0A517SNG5_9BACT</name>
<dbReference type="EMBL" id="CP036272">
    <property type="protein sequence ID" value="QDT57659.1"/>
    <property type="molecule type" value="Genomic_DNA"/>
</dbReference>